<accession>A0ACB7XRB0</accession>
<keyword evidence="2" id="KW-1185">Reference proteome</keyword>
<comment type="caution">
    <text evidence="1">The sequence shown here is derived from an EMBL/GenBank/DDBJ whole genome shotgun (WGS) entry which is preliminary data.</text>
</comment>
<dbReference type="Proteomes" id="UP000828048">
    <property type="component" value="Chromosome 1"/>
</dbReference>
<reference evidence="1 2" key="1">
    <citation type="journal article" date="2021" name="Hortic Res">
        <title>High-quality reference genome and annotation aids understanding of berry development for evergreen blueberry (Vaccinium darrowii).</title>
        <authorList>
            <person name="Yu J."/>
            <person name="Hulse-Kemp A.M."/>
            <person name="Babiker E."/>
            <person name="Staton M."/>
        </authorList>
    </citation>
    <scope>NUCLEOTIDE SEQUENCE [LARGE SCALE GENOMIC DNA]</scope>
    <source>
        <strain evidence="2">cv. NJ 8807/NJ 8810</strain>
        <tissue evidence="1">Young leaf</tissue>
    </source>
</reference>
<evidence type="ECO:0000313" key="1">
    <source>
        <dbReference type="EMBL" id="KAH7843184.1"/>
    </source>
</evidence>
<name>A0ACB7XRB0_9ERIC</name>
<sequence length="110" mass="12579">MATKMSSAKGDWALSYEGHAELQRWIKEVDFDESLLLWNNSTNPNGDDKKKFRHMSKLLSDYILYLLIVEPSMISNLVDIGQTRMRGSNRVRRAAALTNPAPKGKKGWIR</sequence>
<dbReference type="EMBL" id="CM037151">
    <property type="protein sequence ID" value="KAH7843184.1"/>
    <property type="molecule type" value="Genomic_DNA"/>
</dbReference>
<evidence type="ECO:0000313" key="2">
    <source>
        <dbReference type="Proteomes" id="UP000828048"/>
    </source>
</evidence>
<gene>
    <name evidence="1" type="ORF">Vadar_013624</name>
</gene>
<organism evidence="1 2">
    <name type="scientific">Vaccinium darrowii</name>
    <dbReference type="NCBI Taxonomy" id="229202"/>
    <lineage>
        <taxon>Eukaryota</taxon>
        <taxon>Viridiplantae</taxon>
        <taxon>Streptophyta</taxon>
        <taxon>Embryophyta</taxon>
        <taxon>Tracheophyta</taxon>
        <taxon>Spermatophyta</taxon>
        <taxon>Magnoliopsida</taxon>
        <taxon>eudicotyledons</taxon>
        <taxon>Gunneridae</taxon>
        <taxon>Pentapetalae</taxon>
        <taxon>asterids</taxon>
        <taxon>Ericales</taxon>
        <taxon>Ericaceae</taxon>
        <taxon>Vaccinioideae</taxon>
        <taxon>Vaccinieae</taxon>
        <taxon>Vaccinium</taxon>
    </lineage>
</organism>
<proteinExistence type="predicted"/>
<protein>
    <submittedName>
        <fullName evidence="1">Uncharacterized protein</fullName>
    </submittedName>
</protein>